<dbReference type="STRING" id="51028.A0A158QAD7"/>
<reference evidence="4 5" key="2">
    <citation type="submission" date="2018-10" db="EMBL/GenBank/DDBJ databases">
        <authorList>
            <consortium name="Pathogen Informatics"/>
        </authorList>
    </citation>
    <scope>NUCLEOTIDE SEQUENCE [LARGE SCALE GENOMIC DNA]</scope>
</reference>
<dbReference type="GO" id="GO:0005524">
    <property type="term" value="F:ATP binding"/>
    <property type="evidence" value="ECO:0007669"/>
    <property type="project" value="UniProtKB-KW"/>
</dbReference>
<evidence type="ECO:0000313" key="4">
    <source>
        <dbReference type="EMBL" id="VDD89760.1"/>
    </source>
</evidence>
<evidence type="ECO:0000256" key="2">
    <source>
        <dbReference type="ARBA" id="ARBA00022840"/>
    </source>
</evidence>
<feature type="compositionally biased region" description="Gly residues" evidence="3">
    <location>
        <begin position="22"/>
        <end position="36"/>
    </location>
</feature>
<keyword evidence="5" id="KW-1185">Reference proteome</keyword>
<proteinExistence type="predicted"/>
<keyword evidence="2" id="KW-0067">ATP-binding</keyword>
<protein>
    <submittedName>
        <fullName evidence="6">Kinesin motor domain-containing protein</fullName>
    </submittedName>
</protein>
<sequence>MPYAKSADRYSGRYPVSACSSGSGGGTVSGNSGGISGSPNHALPGASVRTMEKVEEIALPPSLQRFITAPATTRLQQTQLKTVLRLTKEDMENVSANGNTLTFRNCQSTAKNLVKYNFDHLFSPDVTQQQICSVCLPDLLQSCFNGLDACFLYFGASKGWFYFQFSFATNFFKFRSFVLLP</sequence>
<dbReference type="EMBL" id="UXUI01007878">
    <property type="protein sequence ID" value="VDD89760.1"/>
    <property type="molecule type" value="Genomic_DNA"/>
</dbReference>
<evidence type="ECO:0000313" key="6">
    <source>
        <dbReference type="WBParaSite" id="EVEC_0000480301-mRNA-1"/>
    </source>
</evidence>
<dbReference type="Proteomes" id="UP000274131">
    <property type="component" value="Unassembled WGS sequence"/>
</dbReference>
<feature type="region of interest" description="Disordered" evidence="3">
    <location>
        <begin position="1"/>
        <end position="44"/>
    </location>
</feature>
<feature type="compositionally biased region" description="Basic and acidic residues" evidence="3">
    <location>
        <begin position="1"/>
        <end position="11"/>
    </location>
</feature>
<dbReference type="SUPFAM" id="SSF52540">
    <property type="entry name" value="P-loop containing nucleoside triphosphate hydrolases"/>
    <property type="match status" value="1"/>
</dbReference>
<organism evidence="6">
    <name type="scientific">Enterobius vermicularis</name>
    <name type="common">Human pinworm</name>
    <dbReference type="NCBI Taxonomy" id="51028"/>
    <lineage>
        <taxon>Eukaryota</taxon>
        <taxon>Metazoa</taxon>
        <taxon>Ecdysozoa</taxon>
        <taxon>Nematoda</taxon>
        <taxon>Chromadorea</taxon>
        <taxon>Rhabditida</taxon>
        <taxon>Spirurina</taxon>
        <taxon>Oxyuridomorpha</taxon>
        <taxon>Oxyuroidea</taxon>
        <taxon>Oxyuridae</taxon>
        <taxon>Enterobius</taxon>
    </lineage>
</organism>
<keyword evidence="1" id="KW-0547">Nucleotide-binding</keyword>
<evidence type="ECO:0000256" key="1">
    <source>
        <dbReference type="ARBA" id="ARBA00022741"/>
    </source>
</evidence>
<dbReference type="WBParaSite" id="EVEC_0000480301-mRNA-1">
    <property type="protein sequence ID" value="EVEC_0000480301-mRNA-1"/>
    <property type="gene ID" value="EVEC_0000480301"/>
</dbReference>
<evidence type="ECO:0000313" key="5">
    <source>
        <dbReference type="Proteomes" id="UP000274131"/>
    </source>
</evidence>
<dbReference type="InterPro" id="IPR036961">
    <property type="entry name" value="Kinesin_motor_dom_sf"/>
</dbReference>
<accession>A0A158QAD7</accession>
<dbReference type="Gene3D" id="3.40.850.10">
    <property type="entry name" value="Kinesin motor domain"/>
    <property type="match status" value="1"/>
</dbReference>
<dbReference type="InterPro" id="IPR027417">
    <property type="entry name" value="P-loop_NTPase"/>
</dbReference>
<evidence type="ECO:0000256" key="3">
    <source>
        <dbReference type="SAM" id="MobiDB-lite"/>
    </source>
</evidence>
<dbReference type="AlphaFoldDB" id="A0A158QAD7"/>
<reference evidence="6" key="1">
    <citation type="submission" date="2016-04" db="UniProtKB">
        <authorList>
            <consortium name="WormBaseParasite"/>
        </authorList>
    </citation>
    <scope>IDENTIFICATION</scope>
</reference>
<name>A0A158QAD7_ENTVE</name>
<gene>
    <name evidence="4" type="ORF">EVEC_LOCUS4511</name>
</gene>
<dbReference type="OrthoDB" id="8862460at2759"/>